<evidence type="ECO:0000313" key="3">
    <source>
        <dbReference type="Proteomes" id="UP001228581"/>
    </source>
</evidence>
<reference evidence="2 3" key="1">
    <citation type="submission" date="2023-05" db="EMBL/GenBank/DDBJ databases">
        <authorList>
            <person name="Zhang X."/>
        </authorList>
    </citation>
    <scope>NUCLEOTIDE SEQUENCE [LARGE SCALE GENOMIC DNA]</scope>
    <source>
        <strain evidence="2 3">DM2B3-1</strain>
    </source>
</reference>
<keyword evidence="1" id="KW-1133">Transmembrane helix</keyword>
<name>A0ABT7CFQ5_9BACT</name>
<proteinExistence type="predicted"/>
<dbReference type="Proteomes" id="UP001228581">
    <property type="component" value="Unassembled WGS sequence"/>
</dbReference>
<evidence type="ECO:0000313" key="2">
    <source>
        <dbReference type="EMBL" id="MDJ1491902.1"/>
    </source>
</evidence>
<dbReference type="EMBL" id="JASJOT010000001">
    <property type="protein sequence ID" value="MDJ1491902.1"/>
    <property type="molecule type" value="Genomic_DNA"/>
</dbReference>
<keyword evidence="1" id="KW-0472">Membrane</keyword>
<gene>
    <name evidence="2" type="ORF">QNI19_03090</name>
</gene>
<comment type="caution">
    <text evidence="2">The sequence shown here is derived from an EMBL/GenBank/DDBJ whole genome shotgun (WGS) entry which is preliminary data.</text>
</comment>
<evidence type="ECO:0000256" key="1">
    <source>
        <dbReference type="SAM" id="Phobius"/>
    </source>
</evidence>
<keyword evidence="3" id="KW-1185">Reference proteome</keyword>
<keyword evidence="1" id="KW-0812">Transmembrane</keyword>
<feature type="transmembrane region" description="Helical" evidence="1">
    <location>
        <begin position="29"/>
        <end position="47"/>
    </location>
</feature>
<organism evidence="2 3">
    <name type="scientific">Xanthocytophaga flava</name>
    <dbReference type="NCBI Taxonomy" id="3048013"/>
    <lineage>
        <taxon>Bacteria</taxon>
        <taxon>Pseudomonadati</taxon>
        <taxon>Bacteroidota</taxon>
        <taxon>Cytophagia</taxon>
        <taxon>Cytophagales</taxon>
        <taxon>Rhodocytophagaceae</taxon>
        <taxon>Xanthocytophaga</taxon>
    </lineage>
</organism>
<accession>A0ABT7CFQ5</accession>
<feature type="transmembrane region" description="Helical" evidence="1">
    <location>
        <begin position="6"/>
        <end position="22"/>
    </location>
</feature>
<protein>
    <submittedName>
        <fullName evidence="2">Uncharacterized protein</fullName>
    </submittedName>
</protein>
<sequence>MIYTWVAGIVLMSIGISAIILARKGQGTIWIGLSILLIGLFWSAYIVKEVFLSV</sequence>